<proteinExistence type="predicted"/>
<protein>
    <recommendedName>
        <fullName evidence="2">Saccharopine dehydrogenase NADP binding domain-containing protein</fullName>
    </recommendedName>
</protein>
<evidence type="ECO:0000313" key="1">
    <source>
        <dbReference type="EMBL" id="SVD39504.1"/>
    </source>
</evidence>
<organism evidence="1">
    <name type="scientific">marine metagenome</name>
    <dbReference type="NCBI Taxonomy" id="408172"/>
    <lineage>
        <taxon>unclassified sequences</taxon>
        <taxon>metagenomes</taxon>
        <taxon>ecological metagenomes</taxon>
    </lineage>
</organism>
<accession>A0A382UZ37</accession>
<feature type="non-terminal residue" evidence="1">
    <location>
        <position position="67"/>
    </location>
</feature>
<reference evidence="1" key="1">
    <citation type="submission" date="2018-05" db="EMBL/GenBank/DDBJ databases">
        <authorList>
            <person name="Lanie J.A."/>
            <person name="Ng W.-L."/>
            <person name="Kazmierczak K.M."/>
            <person name="Andrzejewski T.M."/>
            <person name="Davidsen T.M."/>
            <person name="Wayne K.J."/>
            <person name="Tettelin H."/>
            <person name="Glass J.I."/>
            <person name="Rusch D."/>
            <person name="Podicherti R."/>
            <person name="Tsui H.-C.T."/>
            <person name="Winkler M.E."/>
        </authorList>
    </citation>
    <scope>NUCLEOTIDE SEQUENCE</scope>
</reference>
<gene>
    <name evidence="1" type="ORF">METZ01_LOCUS392358</name>
</gene>
<dbReference type="EMBL" id="UINC01147908">
    <property type="protein sequence ID" value="SVD39504.1"/>
    <property type="molecule type" value="Genomic_DNA"/>
</dbReference>
<sequence length="67" mass="7311">LNTNLDIIVYGATGFTGSLCVKYLKENYPDINWGIAGRSKEKLISLSMLHSLDCEIFVADGDDSTAL</sequence>
<name>A0A382UZ37_9ZZZZ</name>
<dbReference type="InterPro" id="IPR036291">
    <property type="entry name" value="NAD(P)-bd_dom_sf"/>
</dbReference>
<dbReference type="AlphaFoldDB" id="A0A382UZ37"/>
<evidence type="ECO:0008006" key="2">
    <source>
        <dbReference type="Google" id="ProtNLM"/>
    </source>
</evidence>
<feature type="non-terminal residue" evidence="1">
    <location>
        <position position="1"/>
    </location>
</feature>
<dbReference type="Gene3D" id="3.40.50.720">
    <property type="entry name" value="NAD(P)-binding Rossmann-like Domain"/>
    <property type="match status" value="1"/>
</dbReference>
<dbReference type="SUPFAM" id="SSF51735">
    <property type="entry name" value="NAD(P)-binding Rossmann-fold domains"/>
    <property type="match status" value="1"/>
</dbReference>